<comment type="caution">
    <text evidence="7">The sequence shown here is derived from an EMBL/GenBank/DDBJ whole genome shotgun (WGS) entry which is preliminary data.</text>
</comment>
<dbReference type="EMBL" id="BDUF01000023">
    <property type="protein sequence ID" value="GAX89564.1"/>
    <property type="molecule type" value="Genomic_DNA"/>
</dbReference>
<dbReference type="CDD" id="cd03114">
    <property type="entry name" value="MMAA-like"/>
    <property type="match status" value="1"/>
</dbReference>
<evidence type="ECO:0000259" key="6">
    <source>
        <dbReference type="SMART" id="SM00382"/>
    </source>
</evidence>
<dbReference type="PANTHER" id="PTHR43087">
    <property type="entry name" value="LYSINE/ARGININE/ORNITHINE TRANSPORT SYSTEM KINASE"/>
    <property type="match status" value="1"/>
</dbReference>
<keyword evidence="2" id="KW-0547">Nucleotide-binding</keyword>
<dbReference type="InterPro" id="IPR027417">
    <property type="entry name" value="P-loop_NTPase"/>
</dbReference>
<dbReference type="InterPro" id="IPR052040">
    <property type="entry name" value="GTPase/Isobutyryl-CoA_mutase"/>
</dbReference>
<dbReference type="NCBIfam" id="TIGR00750">
    <property type="entry name" value="lao"/>
    <property type="match status" value="1"/>
</dbReference>
<dbReference type="GO" id="GO:0005525">
    <property type="term" value="F:GTP binding"/>
    <property type="evidence" value="ECO:0007669"/>
    <property type="project" value="UniProtKB-KW"/>
</dbReference>
<name>A0A292YME3_9BACL</name>
<evidence type="ECO:0000256" key="1">
    <source>
        <dbReference type="ARBA" id="ARBA00009625"/>
    </source>
</evidence>
<reference evidence="8" key="1">
    <citation type="submission" date="2017-07" db="EMBL/GenBank/DDBJ databases">
        <title>Draft genome sequence of Effusibacillus lacus strain skLN1.</title>
        <authorList>
            <person name="Watanabe M."/>
            <person name="Kojima H."/>
            <person name="Fukui M."/>
        </authorList>
    </citation>
    <scope>NUCLEOTIDE SEQUENCE [LARGE SCALE GENOMIC DNA]</scope>
    <source>
        <strain evidence="8">skLN1</strain>
    </source>
</reference>
<accession>A0A292YME3</accession>
<dbReference type="AlphaFoldDB" id="A0A292YME3"/>
<gene>
    <name evidence="7" type="ORF">EFBL_1188</name>
</gene>
<dbReference type="InterPro" id="IPR005129">
    <property type="entry name" value="GTPase_ArgK"/>
</dbReference>
<sequence length="317" mass="35085">MELAERIVKGDRRAVARAITLIENDSPEKHALLKALHAHTGKAYLVGITGSPGAGKSTLTAQLIFLLRKLGLNVGVIAVDPTSPFTGGAILGDRVRMNDHALDPGVFIRSMGTRGSLGGLARTTKEAVRVLDAYGADVILIETVGVGQSELDIMNVADTTVVVMNPTAGDHIQTMKAGIMEIADVFDINKADLPGADKTEREINNMLDLLHDLEWRPPVVRTTSRNPKSFQSLWEACSSHRSHLLKSGRWETKRKKRRQDEILGIIEDRIHRSIRQWMVQNHSWQQILSEVDAGKLDPYQVADQVLEWYNTTVSHPK</sequence>
<dbReference type="SMART" id="SM00382">
    <property type="entry name" value="AAA"/>
    <property type="match status" value="1"/>
</dbReference>
<dbReference type="Pfam" id="PF03308">
    <property type="entry name" value="MeaB"/>
    <property type="match status" value="1"/>
</dbReference>
<comment type="similarity">
    <text evidence="1">Belongs to the SIMIBI class G3E GTPase family. ArgK/MeaB subfamily.</text>
</comment>
<evidence type="ECO:0000256" key="3">
    <source>
        <dbReference type="ARBA" id="ARBA00022801"/>
    </source>
</evidence>
<dbReference type="Proteomes" id="UP000217785">
    <property type="component" value="Unassembled WGS sequence"/>
</dbReference>
<evidence type="ECO:0000313" key="7">
    <source>
        <dbReference type="EMBL" id="GAX89564.1"/>
    </source>
</evidence>
<evidence type="ECO:0000256" key="2">
    <source>
        <dbReference type="ARBA" id="ARBA00022741"/>
    </source>
</evidence>
<dbReference type="SUPFAM" id="SSF52540">
    <property type="entry name" value="P-loop containing nucleoside triphosphate hydrolases"/>
    <property type="match status" value="1"/>
</dbReference>
<keyword evidence="3" id="KW-0378">Hydrolase</keyword>
<dbReference type="InterPro" id="IPR003593">
    <property type="entry name" value="AAA+_ATPase"/>
</dbReference>
<keyword evidence="4" id="KW-0342">GTP-binding</keyword>
<evidence type="ECO:0000256" key="4">
    <source>
        <dbReference type="ARBA" id="ARBA00023134"/>
    </source>
</evidence>
<proteinExistence type="inferred from homology"/>
<evidence type="ECO:0000313" key="8">
    <source>
        <dbReference type="Proteomes" id="UP000217785"/>
    </source>
</evidence>
<feature type="domain" description="AAA+ ATPase" evidence="6">
    <location>
        <begin position="42"/>
        <end position="187"/>
    </location>
</feature>
<dbReference type="RefSeq" id="WP_096181256.1">
    <property type="nucleotide sequence ID" value="NZ_BDUF01000023.1"/>
</dbReference>
<keyword evidence="8" id="KW-1185">Reference proteome</keyword>
<dbReference type="PANTHER" id="PTHR43087:SF1">
    <property type="entry name" value="LAO_AO TRANSPORT SYSTEM ATPASE"/>
    <property type="match status" value="1"/>
</dbReference>
<dbReference type="GO" id="GO:0003924">
    <property type="term" value="F:GTPase activity"/>
    <property type="evidence" value="ECO:0007669"/>
    <property type="project" value="InterPro"/>
</dbReference>
<dbReference type="OrthoDB" id="9778292at2"/>
<dbReference type="Gene3D" id="1.20.5.170">
    <property type="match status" value="1"/>
</dbReference>
<evidence type="ECO:0000256" key="5">
    <source>
        <dbReference type="ARBA" id="ARBA00023186"/>
    </source>
</evidence>
<keyword evidence="5" id="KW-0143">Chaperone</keyword>
<protein>
    <submittedName>
        <fullName evidence="7">GTPase</fullName>
    </submittedName>
</protein>
<dbReference type="Gene3D" id="3.40.50.300">
    <property type="entry name" value="P-loop containing nucleotide triphosphate hydrolases"/>
    <property type="match status" value="1"/>
</dbReference>
<organism evidence="7 8">
    <name type="scientific">Effusibacillus lacus</name>
    <dbReference type="NCBI Taxonomy" id="1348429"/>
    <lineage>
        <taxon>Bacteria</taxon>
        <taxon>Bacillati</taxon>
        <taxon>Bacillota</taxon>
        <taxon>Bacilli</taxon>
        <taxon>Bacillales</taxon>
        <taxon>Alicyclobacillaceae</taxon>
        <taxon>Effusibacillus</taxon>
    </lineage>
</organism>